<dbReference type="OrthoDB" id="9768262at2"/>
<proteinExistence type="inferred from homology"/>
<dbReference type="KEGG" id="cja:CJA_1469"/>
<dbReference type="EMBL" id="CP000934">
    <property type="protein sequence ID" value="ACE85349.1"/>
    <property type="molecule type" value="Genomic_DNA"/>
</dbReference>
<evidence type="ECO:0000313" key="5">
    <source>
        <dbReference type="Proteomes" id="UP000001036"/>
    </source>
</evidence>
<keyword evidence="5" id="KW-1185">Reference proteome</keyword>
<reference evidence="4 5" key="1">
    <citation type="journal article" date="2008" name="J. Bacteriol.">
        <title>Insights into plant cell wall degradation from the genome sequence of the soil bacterium Cellvibrio japonicus.</title>
        <authorList>
            <person name="Deboy R.T."/>
            <person name="Mongodin E.F."/>
            <person name="Fouts D.E."/>
            <person name="Tailford L.E."/>
            <person name="Khouri H."/>
            <person name="Emerson J.B."/>
            <person name="Mohamoud Y."/>
            <person name="Watkins K."/>
            <person name="Henrissat B."/>
            <person name="Gilbert H.J."/>
            <person name="Nelson K.E."/>
        </authorList>
    </citation>
    <scope>NUCLEOTIDE SEQUENCE [LARGE SCALE GENOMIC DNA]</scope>
    <source>
        <strain evidence="4 5">Ueda107</strain>
    </source>
</reference>
<accession>B3PDK9</accession>
<comment type="similarity">
    <text evidence="1">Belongs to the iron-sulfur cluster assembly SufBD family.</text>
</comment>
<dbReference type="eggNOG" id="COG0719">
    <property type="taxonomic scope" value="Bacteria"/>
</dbReference>
<dbReference type="InterPro" id="IPR045595">
    <property type="entry name" value="SufBD_N"/>
</dbReference>
<dbReference type="PANTHER" id="PTHR43575:SF1">
    <property type="entry name" value="PROTEIN ABCI7, CHLOROPLASTIC"/>
    <property type="match status" value="1"/>
</dbReference>
<dbReference type="GO" id="GO:0016226">
    <property type="term" value="P:iron-sulfur cluster assembly"/>
    <property type="evidence" value="ECO:0007669"/>
    <property type="project" value="InterPro"/>
</dbReference>
<dbReference type="InterPro" id="IPR037284">
    <property type="entry name" value="SUF_FeS_clus_asmbl_SufBD_sf"/>
</dbReference>
<evidence type="ECO:0000313" key="4">
    <source>
        <dbReference type="EMBL" id="ACE85349.1"/>
    </source>
</evidence>
<dbReference type="RefSeq" id="WP_012487099.1">
    <property type="nucleotide sequence ID" value="NC_010995.1"/>
</dbReference>
<evidence type="ECO:0000259" key="2">
    <source>
        <dbReference type="Pfam" id="PF01458"/>
    </source>
</evidence>
<evidence type="ECO:0000256" key="1">
    <source>
        <dbReference type="ARBA" id="ARBA00043967"/>
    </source>
</evidence>
<dbReference type="NCBIfam" id="TIGR01981">
    <property type="entry name" value="sufD"/>
    <property type="match status" value="1"/>
</dbReference>
<protein>
    <submittedName>
        <fullName evidence="4">FeS assembly protein SufD</fullName>
    </submittedName>
</protein>
<feature type="domain" description="SUF system FeS cluster assembly SufBD N-terminal" evidence="3">
    <location>
        <begin position="14"/>
        <end position="156"/>
    </location>
</feature>
<dbReference type="Pfam" id="PF19295">
    <property type="entry name" value="SufBD_N"/>
    <property type="match status" value="1"/>
</dbReference>
<dbReference type="InterPro" id="IPR011542">
    <property type="entry name" value="SUF_FeS_clus_asmbl_SufD"/>
</dbReference>
<dbReference type="AlphaFoldDB" id="B3PDK9"/>
<dbReference type="InterPro" id="IPR000825">
    <property type="entry name" value="SUF_FeS_clus_asmbl_SufBD_core"/>
</dbReference>
<evidence type="ECO:0000259" key="3">
    <source>
        <dbReference type="Pfam" id="PF19295"/>
    </source>
</evidence>
<sequence>MSDFQQQALRLAARQQVLPWLQELRVQAADAWLAQPWPTRKTEHWKYTPLQSLQKDTPQSWGQGETLEAASLDLIPLDATRLVFVNGVFNSELSSSLPAGVVRFSQANSEQQALVRQYLGRVVEGERHLFATLNNAWVNEGVLVHVPRNIQWEKPVYLVHVSSAQDAPTSANSRVLVVLESGASATLVEQYISTDEIQNSFVNALSELVLGDNASLHHYRLNLEQENALHIGAVHANLQRSARLRAFTLALGSRLQRIDYQLNHRAPGAELDLQGLYLPRHQQLVDYHTTINHWVPNCTSNEIFRGIVGDSAQAVFNGRIYIHQDAQKTLAELSNKNLLTSNKAEVNTKPELEIYADDVKCAHGATVSQLNAQARYYLQSRGVSRQEAEVMLSFGFVNELLEQIAEPMIHDYLLPRLAARFGRDQSLLAMANAS</sequence>
<dbReference type="Proteomes" id="UP000001036">
    <property type="component" value="Chromosome"/>
</dbReference>
<dbReference type="STRING" id="498211.CJA_1469"/>
<dbReference type="PANTHER" id="PTHR43575">
    <property type="entry name" value="PROTEIN ABCI7, CHLOROPLASTIC"/>
    <property type="match status" value="1"/>
</dbReference>
<organism evidence="4 5">
    <name type="scientific">Cellvibrio japonicus (strain Ueda107)</name>
    <name type="common">Pseudomonas fluorescens subsp. cellulosa</name>
    <dbReference type="NCBI Taxonomy" id="498211"/>
    <lineage>
        <taxon>Bacteria</taxon>
        <taxon>Pseudomonadati</taxon>
        <taxon>Pseudomonadota</taxon>
        <taxon>Gammaproteobacteria</taxon>
        <taxon>Cellvibrionales</taxon>
        <taxon>Cellvibrionaceae</taxon>
        <taxon>Cellvibrio</taxon>
    </lineage>
</organism>
<dbReference type="SUPFAM" id="SSF101960">
    <property type="entry name" value="Stabilizer of iron transporter SufD"/>
    <property type="match status" value="1"/>
</dbReference>
<feature type="domain" description="SUF system FeS cluster assembly SufBD core" evidence="2">
    <location>
        <begin position="166"/>
        <end position="396"/>
    </location>
</feature>
<name>B3PDK9_CELJU</name>
<dbReference type="HOGENOM" id="CLU_026231_5_2_6"/>
<gene>
    <name evidence="4" type="primary">sufD</name>
    <name evidence="4" type="ordered locus">CJA_1469</name>
</gene>
<dbReference type="Pfam" id="PF01458">
    <property type="entry name" value="SUFBD_core"/>
    <property type="match status" value="1"/>
</dbReference>
<dbReference type="InterPro" id="IPR055346">
    <property type="entry name" value="Fe-S_cluster_assembly_SufBD"/>
</dbReference>